<dbReference type="SUPFAM" id="SSF47819">
    <property type="entry name" value="HRDC-like"/>
    <property type="match status" value="1"/>
</dbReference>
<dbReference type="InterPro" id="IPR012337">
    <property type="entry name" value="RNaseH-like_sf"/>
</dbReference>
<dbReference type="RefSeq" id="NP_586420.1">
    <property type="nucleotide sequence ID" value="NM_001042253.1"/>
</dbReference>
<dbReference type="AlphaFoldDB" id="Q8SU35"/>
<dbReference type="GO" id="GO:0071051">
    <property type="term" value="P:poly(A)-dependent snoRNA 3'-end processing"/>
    <property type="evidence" value="ECO:0007669"/>
    <property type="project" value="TreeGrafter"/>
</dbReference>
<dbReference type="GO" id="GO:0005730">
    <property type="term" value="C:nucleolus"/>
    <property type="evidence" value="ECO:0007669"/>
    <property type="project" value="TreeGrafter"/>
</dbReference>
<dbReference type="EMBL" id="AL590450">
    <property type="protein sequence ID" value="CAD26024.1"/>
    <property type="molecule type" value="Genomic_DNA"/>
</dbReference>
<dbReference type="STRING" id="284813.Q8SU35"/>
<dbReference type="GO" id="GO:0000166">
    <property type="term" value="F:nucleotide binding"/>
    <property type="evidence" value="ECO:0007669"/>
    <property type="project" value="InterPro"/>
</dbReference>
<proteinExistence type="predicted"/>
<dbReference type="GO" id="GO:0071035">
    <property type="term" value="P:nuclear polyadenylation-dependent rRNA catabolic process"/>
    <property type="evidence" value="ECO:0007669"/>
    <property type="project" value="TreeGrafter"/>
</dbReference>
<dbReference type="KEGG" id="ecu:ECU11_1140"/>
<dbReference type="OrthoDB" id="2250022at2759"/>
<keyword evidence="5" id="KW-1185">Reference proteome</keyword>
<organism evidence="4 5">
    <name type="scientific">Encephalitozoon cuniculi (strain GB-M1)</name>
    <name type="common">Microsporidian parasite</name>
    <dbReference type="NCBI Taxonomy" id="284813"/>
    <lineage>
        <taxon>Eukaryota</taxon>
        <taxon>Fungi</taxon>
        <taxon>Fungi incertae sedis</taxon>
        <taxon>Microsporidia</taxon>
        <taxon>Unikaryonidae</taxon>
        <taxon>Encephalitozoon</taxon>
    </lineage>
</organism>
<dbReference type="GeneID" id="860073"/>
<dbReference type="GO" id="GO:0000467">
    <property type="term" value="P:exonucleolytic trimming to generate mature 3'-end of 5.8S rRNA from tricistronic rRNA transcript (SSU-rRNA, 5.8S rRNA, LSU-rRNA)"/>
    <property type="evidence" value="ECO:0007669"/>
    <property type="project" value="InterPro"/>
</dbReference>
<dbReference type="Pfam" id="PF00570">
    <property type="entry name" value="HRDC"/>
    <property type="match status" value="1"/>
</dbReference>
<feature type="domain" description="HRDC" evidence="3">
    <location>
        <begin position="271"/>
        <end position="351"/>
    </location>
</feature>
<dbReference type="HOGENOM" id="CLU_771674_0_0_1"/>
<dbReference type="GO" id="GO:0071036">
    <property type="term" value="P:nuclear polyadenylation-dependent snoRNA catabolic process"/>
    <property type="evidence" value="ECO:0007669"/>
    <property type="project" value="TreeGrafter"/>
</dbReference>
<dbReference type="InterPro" id="IPR036397">
    <property type="entry name" value="RNaseH_sf"/>
</dbReference>
<reference evidence="4 5" key="1">
    <citation type="journal article" date="2001" name="Nature">
        <title>Genome sequence and gene compaction of the eukaryote parasite Encephalitozoon cuniculi.</title>
        <authorList>
            <person name="Katinka M.D."/>
            <person name="Duprat S."/>
            <person name="Cornillot E."/>
            <person name="Metenier G."/>
            <person name="Thomarat F."/>
            <person name="Prensier G."/>
            <person name="Barbe V."/>
            <person name="Peyretaillade E."/>
            <person name="Brottier P."/>
            <person name="Wincker P."/>
            <person name="Delbac F."/>
            <person name="El Alaoui H."/>
            <person name="Peyret P."/>
            <person name="Saurin W."/>
            <person name="Gouy M."/>
            <person name="Weissenbach J."/>
            <person name="Vivares C.P."/>
        </authorList>
    </citation>
    <scope>NUCLEOTIDE SEQUENCE [LARGE SCALE GENOMIC DNA]</scope>
    <source>
        <strain evidence="4 5">GB-M1</strain>
    </source>
</reference>
<dbReference type="PANTHER" id="PTHR12124:SF47">
    <property type="entry name" value="EXOSOME COMPONENT 10"/>
    <property type="match status" value="1"/>
</dbReference>
<dbReference type="Gene3D" id="1.10.150.80">
    <property type="entry name" value="HRDC domain"/>
    <property type="match status" value="1"/>
</dbReference>
<dbReference type="PROSITE" id="PS50967">
    <property type="entry name" value="HRDC"/>
    <property type="match status" value="1"/>
</dbReference>
<gene>
    <name evidence="4" type="ordered locus">ECU11_1140</name>
</gene>
<dbReference type="GO" id="GO:0071040">
    <property type="term" value="P:nuclear polyadenylation-dependent antisense transcript catabolic process"/>
    <property type="evidence" value="ECO:0007669"/>
    <property type="project" value="TreeGrafter"/>
</dbReference>
<evidence type="ECO:0000256" key="1">
    <source>
        <dbReference type="ARBA" id="ARBA00004123"/>
    </source>
</evidence>
<name>Q8SU35_ENCCU</name>
<dbReference type="GO" id="GO:0000175">
    <property type="term" value="F:3'-5'-RNA exonuclease activity"/>
    <property type="evidence" value="ECO:0007669"/>
    <property type="project" value="InterPro"/>
</dbReference>
<dbReference type="GO" id="GO:0000176">
    <property type="term" value="C:nuclear exosome (RNase complex)"/>
    <property type="evidence" value="ECO:0007669"/>
    <property type="project" value="TreeGrafter"/>
</dbReference>
<dbReference type="InterPro" id="IPR044876">
    <property type="entry name" value="HRDC_dom_sf"/>
</dbReference>
<keyword evidence="2" id="KW-0539">Nucleus</keyword>
<reference evidence="4 5" key="2">
    <citation type="journal article" date="2009" name="BMC Genomics">
        <title>Identification of transcriptional signals in Encephalitozoon cuniculi widespread among Microsporidia phylum: support for accurate structural genome annotation.</title>
        <authorList>
            <person name="Peyretaillade E."/>
            <person name="Goncalves O."/>
            <person name="Terrat S."/>
            <person name="Dugat-Bony E."/>
            <person name="Wincker P."/>
            <person name="Cornman R.S."/>
            <person name="Evans J.D."/>
            <person name="Delbac F."/>
            <person name="Peyret P."/>
        </authorList>
    </citation>
    <scope>NUCLEOTIDE SEQUENCE [LARGE SCALE GENOMIC DNA]</scope>
    <source>
        <strain evidence="4 5">GB-M1</strain>
    </source>
</reference>
<dbReference type="VEuPathDB" id="MicrosporidiaDB:ECU11_1140"/>
<dbReference type="PANTHER" id="PTHR12124">
    <property type="entry name" value="POLYMYOSITIS/SCLERODERMA AUTOANTIGEN-RELATED"/>
    <property type="match status" value="1"/>
</dbReference>
<evidence type="ECO:0000256" key="2">
    <source>
        <dbReference type="ARBA" id="ARBA00023242"/>
    </source>
</evidence>
<dbReference type="GO" id="GO:0071038">
    <property type="term" value="P:TRAMP-dependent tRNA surveillance pathway"/>
    <property type="evidence" value="ECO:0007669"/>
    <property type="project" value="TreeGrafter"/>
</dbReference>
<dbReference type="Proteomes" id="UP000000819">
    <property type="component" value="Chromosome XI"/>
</dbReference>
<dbReference type="OMA" id="LMHAYLH"/>
<sequence>MNLLDMSVRFVEGINLLLHHGRCSMDASEVERLMQRINEVQLLVRDSERNFRQILKSTEEGNVRRSSVVIITRDKVPICILGEEIAKPSIEDIDIESVECSHTPSFHEFMPFSNTVFVNTKAQLLAIDRTITQAAIEVFDHTYRSYEGFVCFISAGDTRGNVYVIDAIKLRTVIPRLRLLGCNVPKIVHCGNCVQRLLKDFKHLGCYRSYEIPSDMVFIDWRIRPVPEFLLEVLCKGVCRIGEMLTNGVKMKTSCTKEVDEVEDIASRYSISSNRDVLRALLRLRRFLAKSNDESVHYVMTDDQVVKLLEIRPDTRDKLLGGLRRLSPLAKQHVMDFLYIFSSGGRGFLLQNLTISGRE</sequence>
<accession>Q8SU35</accession>
<evidence type="ECO:0000313" key="5">
    <source>
        <dbReference type="Proteomes" id="UP000000819"/>
    </source>
</evidence>
<dbReference type="GO" id="GO:0003727">
    <property type="term" value="F:single-stranded RNA binding"/>
    <property type="evidence" value="ECO:0007669"/>
    <property type="project" value="TreeGrafter"/>
</dbReference>
<evidence type="ECO:0000259" key="3">
    <source>
        <dbReference type="PROSITE" id="PS50967"/>
    </source>
</evidence>
<dbReference type="SUPFAM" id="SSF53098">
    <property type="entry name" value="Ribonuclease H-like"/>
    <property type="match status" value="1"/>
</dbReference>
<protein>
    <recommendedName>
        <fullName evidence="3">HRDC domain-containing protein</fullName>
    </recommendedName>
</protein>
<dbReference type="GO" id="GO:0071044">
    <property type="term" value="P:histone mRNA catabolic process"/>
    <property type="evidence" value="ECO:0007669"/>
    <property type="project" value="TreeGrafter"/>
</dbReference>
<dbReference type="GO" id="GO:0071037">
    <property type="term" value="P:nuclear polyadenylation-dependent snRNA catabolic process"/>
    <property type="evidence" value="ECO:0007669"/>
    <property type="project" value="TreeGrafter"/>
</dbReference>
<dbReference type="Gene3D" id="3.30.420.10">
    <property type="entry name" value="Ribonuclease H-like superfamily/Ribonuclease H"/>
    <property type="match status" value="1"/>
</dbReference>
<evidence type="ECO:0000313" key="4">
    <source>
        <dbReference type="EMBL" id="CAD26024.1"/>
    </source>
</evidence>
<dbReference type="InterPro" id="IPR010997">
    <property type="entry name" value="HRDC-like_sf"/>
</dbReference>
<dbReference type="InParanoid" id="Q8SU35"/>
<dbReference type="GO" id="GO:0071039">
    <property type="term" value="P:nuclear polyadenylation-dependent CUT catabolic process"/>
    <property type="evidence" value="ECO:0007669"/>
    <property type="project" value="TreeGrafter"/>
</dbReference>
<dbReference type="InterPro" id="IPR045092">
    <property type="entry name" value="Rrp6-like"/>
</dbReference>
<dbReference type="InterPro" id="IPR002121">
    <property type="entry name" value="HRDC_dom"/>
</dbReference>
<comment type="subcellular location">
    <subcellularLocation>
        <location evidence="1">Nucleus</location>
    </subcellularLocation>
</comment>